<evidence type="ECO:0000313" key="2">
    <source>
        <dbReference type="Ensembl" id="ENSUMAP00000035217"/>
    </source>
</evidence>
<gene>
    <name evidence="2" type="primary">TEX55</name>
</gene>
<feature type="region of interest" description="Disordered" evidence="1">
    <location>
        <begin position="328"/>
        <end position="352"/>
    </location>
</feature>
<dbReference type="CDD" id="cd22975">
    <property type="entry name" value="DD_TEX55"/>
    <property type="match status" value="1"/>
</dbReference>
<dbReference type="InterPro" id="IPR040760">
    <property type="entry name" value="Tex55"/>
</dbReference>
<feature type="compositionally biased region" description="Basic and acidic residues" evidence="1">
    <location>
        <begin position="217"/>
        <end position="226"/>
    </location>
</feature>
<dbReference type="PANTHER" id="PTHR47110:SF1">
    <property type="entry name" value="TESTIS-SPECIFIC EXPRESSED PROTEIN 55"/>
    <property type="match status" value="1"/>
</dbReference>
<feature type="compositionally biased region" description="Acidic residues" evidence="1">
    <location>
        <begin position="30"/>
        <end position="45"/>
    </location>
</feature>
<accession>A0A452VN06</accession>
<feature type="compositionally biased region" description="Polar residues" evidence="1">
    <location>
        <begin position="335"/>
        <end position="352"/>
    </location>
</feature>
<organism evidence="2">
    <name type="scientific">Ursus maritimus</name>
    <name type="common">Polar bear</name>
    <name type="synonym">Thalarctos maritimus</name>
    <dbReference type="NCBI Taxonomy" id="29073"/>
    <lineage>
        <taxon>Eukaryota</taxon>
        <taxon>Metazoa</taxon>
        <taxon>Chordata</taxon>
        <taxon>Craniata</taxon>
        <taxon>Vertebrata</taxon>
        <taxon>Euteleostomi</taxon>
        <taxon>Mammalia</taxon>
        <taxon>Eutheria</taxon>
        <taxon>Laurasiatheria</taxon>
        <taxon>Carnivora</taxon>
        <taxon>Caniformia</taxon>
        <taxon>Ursidae</taxon>
        <taxon>Ursus</taxon>
    </lineage>
</organism>
<sequence length="515" mass="58671">MEESPKEAPAGSLAPESTAKSPDDSHTDGQEDNWQDQDEEEVDDQTDPRTAEQRMSGQTDHKGSEPTGRQTSDRADLSASDHANVAQRSASDQDDQRTYEQTDSRTSSQANHVQSEQTDSEMFLPREQRTSEQIGRRRSSQAEGRDYGQMDGRLSSPTEERAHEQSNQRLSSQSDRRPSEQIGHRLSISSEQMGRRMSSQADKRTSEQIDSRLSGLVERRTSEKTGHRPANQVDPVTPVKTHQEVYEEAAGIAEQQAADQAEGTADHLPADKPDYSDQMGRLMDEENYYKDYVADYGALDQYDDRLFAQFGDSKRYEEAEPRIEPCKFETRDINGDNSPASAETESSTDLQASDSFGARFTSNLQAKDQVYSQRSPCISSKLDYIISREKTEAIETKSDDIPEYQEGRKSFGYDQTYRRQFPPIIYEDPYQVSLRYMEKHHILQIFQQITENLVCEKPEDPLSFMLCQGHCEEYALQCLGLLEELKIWQTKSCFETTFSLKLFHRIALCELSSRV</sequence>
<dbReference type="AlphaFoldDB" id="A0A452VN06"/>
<name>A0A452VN06_URSMA</name>
<dbReference type="InterPro" id="IPR048377">
    <property type="entry name" value="TEX55_DD"/>
</dbReference>
<feature type="compositionally biased region" description="Basic and acidic residues" evidence="1">
    <location>
        <begin position="201"/>
        <end position="210"/>
    </location>
</feature>
<dbReference type="Ensembl" id="ENSUMAT00000041643.1">
    <property type="protein sequence ID" value="ENSUMAP00000035217.1"/>
    <property type="gene ID" value="ENSUMAG00000025317.1"/>
</dbReference>
<feature type="compositionally biased region" description="Basic and acidic residues" evidence="1">
    <location>
        <begin position="174"/>
        <end position="183"/>
    </location>
</feature>
<feature type="compositionally biased region" description="Polar residues" evidence="1">
    <location>
        <begin position="104"/>
        <end position="117"/>
    </location>
</feature>
<protein>
    <submittedName>
        <fullName evidence="2">Testis expressed 55</fullName>
    </submittedName>
</protein>
<dbReference type="GO" id="GO:0005634">
    <property type="term" value="C:nucleus"/>
    <property type="evidence" value="ECO:0007669"/>
    <property type="project" value="TreeGrafter"/>
</dbReference>
<dbReference type="GeneTree" id="ENSGT00940000154487"/>
<reference evidence="2" key="1">
    <citation type="submission" date="2019-03" db="UniProtKB">
        <authorList>
            <consortium name="Ensembl"/>
        </authorList>
    </citation>
    <scope>IDENTIFICATION</scope>
</reference>
<feature type="region of interest" description="Disordered" evidence="1">
    <location>
        <begin position="1"/>
        <end position="235"/>
    </location>
</feature>
<proteinExistence type="predicted"/>
<feature type="compositionally biased region" description="Polar residues" evidence="1">
    <location>
        <begin position="187"/>
        <end position="200"/>
    </location>
</feature>
<evidence type="ECO:0000256" key="1">
    <source>
        <dbReference type="SAM" id="MobiDB-lite"/>
    </source>
</evidence>
<feature type="compositionally biased region" description="Basic and acidic residues" evidence="1">
    <location>
        <begin position="94"/>
        <end position="103"/>
    </location>
</feature>
<dbReference type="PANTHER" id="PTHR47110">
    <property type="entry name" value="TESTIS-SPECIFIC EXPRESSED PROTEIN 55"/>
    <property type="match status" value="1"/>
</dbReference>
<dbReference type="Pfam" id="PF17819">
    <property type="entry name" value="Tex55"/>
    <property type="match status" value="1"/>
</dbReference>